<evidence type="ECO:0000256" key="2">
    <source>
        <dbReference type="ARBA" id="ARBA00022741"/>
    </source>
</evidence>
<dbReference type="Pfam" id="PF16213">
    <property type="entry name" value="DCB"/>
    <property type="match status" value="1"/>
</dbReference>
<dbReference type="EMBL" id="SIDB01000005">
    <property type="protein sequence ID" value="KAI3432606.1"/>
    <property type="molecule type" value="Genomic_DNA"/>
</dbReference>
<dbReference type="GO" id="GO:0005524">
    <property type="term" value="F:ATP binding"/>
    <property type="evidence" value="ECO:0007669"/>
    <property type="project" value="UniProtKB-KW"/>
</dbReference>
<keyword evidence="1" id="KW-0813">Transport</keyword>
<dbReference type="SUPFAM" id="SSF52540">
    <property type="entry name" value="P-loop containing nucleoside triphosphate hydrolases"/>
    <property type="match status" value="1"/>
</dbReference>
<dbReference type="InterPro" id="IPR003439">
    <property type="entry name" value="ABC_transporter-like_ATP-bd"/>
</dbReference>
<dbReference type="SUPFAM" id="SSF48371">
    <property type="entry name" value="ARM repeat"/>
    <property type="match status" value="2"/>
</dbReference>
<dbReference type="CDD" id="cd03217">
    <property type="entry name" value="ABC_FeS_Assembly"/>
    <property type="match status" value="1"/>
</dbReference>
<dbReference type="NCBIfam" id="TIGR01978">
    <property type="entry name" value="sufC"/>
    <property type="match status" value="1"/>
</dbReference>
<organism evidence="7 8">
    <name type="scientific">Chlorella vulgaris</name>
    <name type="common">Green alga</name>
    <dbReference type="NCBI Taxonomy" id="3077"/>
    <lineage>
        <taxon>Eukaryota</taxon>
        <taxon>Viridiplantae</taxon>
        <taxon>Chlorophyta</taxon>
        <taxon>core chlorophytes</taxon>
        <taxon>Trebouxiophyceae</taxon>
        <taxon>Chlorellales</taxon>
        <taxon>Chlorellaceae</taxon>
        <taxon>Chlorella clade</taxon>
        <taxon>Chlorella</taxon>
    </lineage>
</organism>
<feature type="region of interest" description="Disordered" evidence="5">
    <location>
        <begin position="1309"/>
        <end position="1371"/>
    </location>
</feature>
<dbReference type="InterPro" id="IPR003593">
    <property type="entry name" value="AAA+_ATPase"/>
</dbReference>
<reference evidence="7" key="1">
    <citation type="journal article" date="2019" name="Plant J.">
        <title>Chlorella vulgaris genome assembly and annotation reveals the molecular basis for metabolic acclimation to high light conditions.</title>
        <authorList>
            <person name="Cecchin M."/>
            <person name="Marcolungo L."/>
            <person name="Rossato M."/>
            <person name="Girolomoni L."/>
            <person name="Cosentino E."/>
            <person name="Cuine S."/>
            <person name="Li-Beisson Y."/>
            <person name="Delledonne M."/>
            <person name="Ballottari M."/>
        </authorList>
    </citation>
    <scope>NUCLEOTIDE SEQUENCE</scope>
    <source>
        <strain evidence="7">211/11P</strain>
    </source>
</reference>
<dbReference type="InterPro" id="IPR017871">
    <property type="entry name" value="ABC_transporter-like_CS"/>
</dbReference>
<dbReference type="InterPro" id="IPR027417">
    <property type="entry name" value="P-loop_NTPase"/>
</dbReference>
<feature type="region of interest" description="Disordered" evidence="5">
    <location>
        <begin position="571"/>
        <end position="590"/>
    </location>
</feature>
<evidence type="ECO:0000256" key="1">
    <source>
        <dbReference type="ARBA" id="ARBA00022448"/>
    </source>
</evidence>
<comment type="caution">
    <text evidence="7">The sequence shown here is derived from an EMBL/GenBank/DDBJ whole genome shotgun (WGS) entry which is preliminary data.</text>
</comment>
<dbReference type="InterPro" id="IPR032691">
    <property type="entry name" value="Mon2/Sec7/BIG1-like_HUS"/>
</dbReference>
<dbReference type="PROSITE" id="PS00211">
    <property type="entry name" value="ABC_TRANSPORTER_1"/>
    <property type="match status" value="1"/>
</dbReference>
<dbReference type="InterPro" id="IPR032817">
    <property type="entry name" value="Mon2_C"/>
</dbReference>
<feature type="compositionally biased region" description="Low complexity" evidence="5">
    <location>
        <begin position="1309"/>
        <end position="1341"/>
    </location>
</feature>
<feature type="region of interest" description="Disordered" evidence="5">
    <location>
        <begin position="197"/>
        <end position="217"/>
    </location>
</feature>
<dbReference type="Gene3D" id="3.40.50.300">
    <property type="entry name" value="P-loop containing nucleotide triphosphate hydrolases"/>
    <property type="match status" value="1"/>
</dbReference>
<dbReference type="Pfam" id="PF16206">
    <property type="entry name" value="Mon2_C"/>
    <property type="match status" value="2"/>
</dbReference>
<dbReference type="PANTHER" id="PTHR43204:SF1">
    <property type="entry name" value="ABC TRANSPORTER I FAMILY MEMBER 6, CHLOROPLASTIC"/>
    <property type="match status" value="1"/>
</dbReference>
<dbReference type="PANTHER" id="PTHR43204">
    <property type="entry name" value="ABC TRANSPORTER I FAMILY MEMBER 6, CHLOROPLASTIC"/>
    <property type="match status" value="1"/>
</dbReference>
<dbReference type="Pfam" id="PF12783">
    <property type="entry name" value="Sec7-like_HUS"/>
    <property type="match status" value="1"/>
</dbReference>
<evidence type="ECO:0000313" key="8">
    <source>
        <dbReference type="Proteomes" id="UP001055712"/>
    </source>
</evidence>
<evidence type="ECO:0000256" key="3">
    <source>
        <dbReference type="ARBA" id="ARBA00022840"/>
    </source>
</evidence>
<evidence type="ECO:0000313" key="7">
    <source>
        <dbReference type="EMBL" id="KAI3432606.1"/>
    </source>
</evidence>
<dbReference type="Pfam" id="PF00005">
    <property type="entry name" value="ABC_tran"/>
    <property type="match status" value="1"/>
</dbReference>
<feature type="domain" description="ABC transporter" evidence="6">
    <location>
        <begin position="1833"/>
        <end position="2081"/>
    </location>
</feature>
<sequence length="2081" mass="221484">MHAPGVVAQLENEFRQLAAEARSKEGLAGFFSNAGDQQAVKDAAERIILKVRVYADSPDALDQIEAHYQEVLKPLQLSLETKSDRLKSRALALTQNLIANHVLPAEASDVVIAMLARVDKNTDENVQLKTLQTALTMLQSPLRPRTEEQIAAVLGICLRLTNKKGHKDAVLTTAAATVRQAVALVLSYVDVGAELQAQQPGGRSSTSGGGGEEQAAPMGAAAVAAQKLLEDLCNMASGAPPTWLKSPSLPRTFVLELLDFVLTNSPAVFRQLPPFQALLSQRMTQLIQAQVQDHLDAGAAASSFATNNFTTFRALLRLTRTLLRSFYPLLGPRSGTLVQSLMAGLSPRYPLYQRIAIMQVVRHLLADPLVTYHLFSTFDMCAERRLDAVQALCRAAGEVVDATLKALNKDPEDDPPLDVVAGLYCDRTAGKDWGMDAEFDMALPQVQRAYLSMLAIDSLLAFMTSVEKLTDIAVDQGGVVPAALSKGSDSVEAIQVDVCKAMVERTWRGMLSAISQLLQRSAREEIVLQLLKGYQTFTQACGNLPLLEPRDAFLANLCEFALACAGESGAGETDLSPRGPPAAADKLASPRGSSLAAAGEAAEAGLVLAPKNVQSMRTLFNIAHRLSNVLGPAWGLVLETMNTLDKILHSPRTTTQEVSAQSGEASMSSDLAILAAAASQLFECTHDMNREAVVSLLSGLRDVSMRHVPGSGTAVGQAPKLFALNRMVEVLLYNIGRIYDLWAIFLSHVLEVMNDARPPVRGAAIEALGRAIIGALGSLQLPATTNATAALSAGADDQQAASDSDSTGGVEHMLLVALEAMYNGDTERDVRSGVLRVLISVLQRHGERLSDGWTPVFRLLAAVPTAGEGDAVDLAFQSVQLTCGDYMAAMPFARLKRCLEVAVLYSSQQADVNVSLTTISLLWNAADLFGKAAGVSARRGSSQRGSMGPVAAVASAADDGSDTEVEVAVALPMAAEAAEEEDSGSEDAVSPGSKRSQLAASLSPAQTEELLHIIFLALQAVSQDVRPEVRNSGVRTLFAVVVNQGPRLSRALWEQCLWEMLFPLLRHAYLMSATASKDEASSMLLGQSRGKEVRVMMHHSRNSEQKQWDETVVIALSGMARLLRAHLPAIVGMDRVAAGWEEMMVVVESSMAGGRKEVALAAIVLLSAVLQAHGSITNIVTPAMWKRAVKALGVGMEAATSPACMVPLPARIELLALVGQLYGSLQARFDAEDTAQLFMWIEKACRNPWSDDDAANSAQVVMGMPPIQKAALVMLPKLAPTHMPQLYPDYIYSIVRLLRPEHVIEQWEAQQQQQQDAAEQAAAAAAQQQQPGGPGDAAAGPAGSGSQYGAGPSSQANGGNGSQGGTITVKQPPGQVGQAKFALTSAFLEKVIEQLLTAFKDAPLAVRAATFASVISGLGRCMEVRYIVYHESLWRIGAQAFNAAVSAGLPALTAAAAAGEDTTASWEALADALETFLLGANTLVAASQPSYQAAVSSLPHAADGGGQPASHNRTVSVSDGGSVLLAERRGSSAAAEQPATLLGFAAHMPLSAQQARQDAELEVAVLDCLADTVLTQCSAAPAGMKQRLIYIVDSGASRPRELSVPQAATSSNFAHVCIRKMYVLCSRGGSSAADPDGCLLDVSRLALPVFLMRCDAVLRSYAEDQTWSAAAAQGGSLSSGRSRLDEVLCILEVLASMTLAPEVADAALPPAEFLTQMVTNLRSRPEVHARGRERSHLLLLYCVLCGLVVCKEPRVREMARDVLLLAGAELGLSVPLGLPGQPAKPASRRSTTSISERAVRPSLHSQTLRRSTTVSRAARVAVVPRSAAGTPILEVKDLTATIAATGQEILKGVTLTVNAGEVHAIMGKNGSGKSTLSKVLVGHPDYEVTGGSATYKGEDLFELEPEKRSHMGLFLSFQSPVEIPGVSNIDFLRIATNARRTAKGEKELDPLEFYAHVMPKLEALNMDPSFLNRNVNEGFSGGEKKRNEILQLACLEADMAILDEIDSGLDIDALRDVSKAVNGLKAARPDMGILMVTHYKRLLDYICPDQVHIMEDGRIITTGDMGLVDKLELGGYTALRA</sequence>
<name>A0A9D4TR65_CHLVU</name>
<dbReference type="GO" id="GO:0015031">
    <property type="term" value="P:protein transport"/>
    <property type="evidence" value="ECO:0007669"/>
    <property type="project" value="UniProtKB-KW"/>
</dbReference>
<feature type="region of interest" description="Disordered" evidence="5">
    <location>
        <begin position="976"/>
        <end position="1001"/>
    </location>
</feature>
<evidence type="ECO:0000256" key="5">
    <source>
        <dbReference type="SAM" id="MobiDB-lite"/>
    </source>
</evidence>
<dbReference type="Proteomes" id="UP001055712">
    <property type="component" value="Unassembled WGS sequence"/>
</dbReference>
<reference evidence="7" key="2">
    <citation type="submission" date="2020-11" db="EMBL/GenBank/DDBJ databases">
        <authorList>
            <person name="Cecchin M."/>
            <person name="Marcolungo L."/>
            <person name="Rossato M."/>
            <person name="Girolomoni L."/>
            <person name="Cosentino E."/>
            <person name="Cuine S."/>
            <person name="Li-Beisson Y."/>
            <person name="Delledonne M."/>
            <person name="Ballottari M."/>
        </authorList>
    </citation>
    <scope>NUCLEOTIDE SEQUENCE</scope>
    <source>
        <strain evidence="7">211/11P</strain>
        <tissue evidence="7">Whole cell</tissue>
    </source>
</reference>
<dbReference type="OrthoDB" id="294853at2759"/>
<dbReference type="InterPro" id="IPR015403">
    <property type="entry name" value="Mon2/Sec7/BIG1-like_HDS"/>
</dbReference>
<dbReference type="SMART" id="SM00382">
    <property type="entry name" value="AAA"/>
    <property type="match status" value="1"/>
</dbReference>
<protein>
    <recommendedName>
        <fullName evidence="6">ABC transporter domain-containing protein</fullName>
    </recommendedName>
</protein>
<keyword evidence="4" id="KW-0653">Protein transport</keyword>
<dbReference type="InterPro" id="IPR016024">
    <property type="entry name" value="ARM-type_fold"/>
</dbReference>
<keyword evidence="3" id="KW-0067">ATP-binding</keyword>
<dbReference type="InterPro" id="IPR032629">
    <property type="entry name" value="DCB_dom"/>
</dbReference>
<dbReference type="GO" id="GO:0016887">
    <property type="term" value="F:ATP hydrolysis activity"/>
    <property type="evidence" value="ECO:0007669"/>
    <property type="project" value="InterPro"/>
</dbReference>
<gene>
    <name evidence="7" type="ORF">D9Q98_004153</name>
</gene>
<keyword evidence="2" id="KW-0547">Nucleotide-binding</keyword>
<evidence type="ECO:0000256" key="4">
    <source>
        <dbReference type="ARBA" id="ARBA00022927"/>
    </source>
</evidence>
<dbReference type="Pfam" id="PF09324">
    <property type="entry name" value="Sec7-like_HDS"/>
    <property type="match status" value="1"/>
</dbReference>
<evidence type="ECO:0000259" key="6">
    <source>
        <dbReference type="PROSITE" id="PS50893"/>
    </source>
</evidence>
<keyword evidence="8" id="KW-1185">Reference proteome</keyword>
<dbReference type="InterPro" id="IPR010230">
    <property type="entry name" value="FeS-cluster_ATPase_SufC"/>
</dbReference>
<dbReference type="PROSITE" id="PS50893">
    <property type="entry name" value="ABC_TRANSPORTER_2"/>
    <property type="match status" value="1"/>
</dbReference>
<accession>A0A9D4TR65</accession>
<feature type="region of interest" description="Disordered" evidence="5">
    <location>
        <begin position="1779"/>
        <end position="1803"/>
    </location>
</feature>
<proteinExistence type="predicted"/>